<dbReference type="AlphaFoldDB" id="A0A178XM78"/>
<reference evidence="1 2" key="1">
    <citation type="journal article" date="2016" name="Int. J. Syst. Evol. Microbiol.">
        <title>Ensifer glycinis sp. nov., an novel rhizobial species associated with Glycine spp.</title>
        <authorList>
            <person name="Yan H."/>
            <person name="Yan J."/>
            <person name="Sui X.H."/>
            <person name="Wang E.T."/>
            <person name="Chen W.X."/>
            <person name="Zhang X.X."/>
            <person name="Chen W.F."/>
        </authorList>
    </citation>
    <scope>NUCLEOTIDE SEQUENCE [LARGE SCALE GENOMIC DNA]</scope>
    <source>
        <strain evidence="1 2">CCBAU 23380</strain>
    </source>
</reference>
<protein>
    <recommendedName>
        <fullName evidence="3">Phasin domain-containing protein</fullName>
    </recommendedName>
</protein>
<dbReference type="Proteomes" id="UP000094025">
    <property type="component" value="Unassembled WGS sequence"/>
</dbReference>
<evidence type="ECO:0008006" key="3">
    <source>
        <dbReference type="Google" id="ProtNLM"/>
    </source>
</evidence>
<accession>A0A178XM78</accession>
<name>A0A178XM78_9HYPH</name>
<keyword evidence="2" id="KW-1185">Reference proteome</keyword>
<comment type="caution">
    <text evidence="1">The sequence shown here is derived from an EMBL/GenBank/DDBJ whole genome shotgun (WGS) entry which is preliminary data.</text>
</comment>
<dbReference type="OrthoDB" id="8279879at2"/>
<dbReference type="RefSeq" id="WP_064243553.1">
    <property type="nucleotide sequence ID" value="NZ_LPUX01000064.1"/>
</dbReference>
<sequence>MPKKISDTLAPATWPRWPVGPEGRSLMLSMARFQADMLETALRGQIEVLTFMQNRSEQHLQLWEDLLKSDYARDGFDLYCSFWRNAFQDYSDEAERFTRMGAQLATQTAKRVSEEQEDLTEKVARQMVM</sequence>
<gene>
    <name evidence="1" type="ORF">AU381_17555</name>
</gene>
<dbReference type="EMBL" id="LPUX01000064">
    <property type="protein sequence ID" value="OAP36326.1"/>
    <property type="molecule type" value="Genomic_DNA"/>
</dbReference>
<proteinExistence type="predicted"/>
<organism evidence="1 2">
    <name type="scientific">Sinorhizobium glycinis</name>
    <dbReference type="NCBI Taxonomy" id="1472378"/>
    <lineage>
        <taxon>Bacteria</taxon>
        <taxon>Pseudomonadati</taxon>
        <taxon>Pseudomonadota</taxon>
        <taxon>Alphaproteobacteria</taxon>
        <taxon>Hyphomicrobiales</taxon>
        <taxon>Rhizobiaceae</taxon>
        <taxon>Sinorhizobium/Ensifer group</taxon>
        <taxon>Sinorhizobium</taxon>
    </lineage>
</organism>
<evidence type="ECO:0000313" key="1">
    <source>
        <dbReference type="EMBL" id="OAP36326.1"/>
    </source>
</evidence>
<evidence type="ECO:0000313" key="2">
    <source>
        <dbReference type="Proteomes" id="UP000094025"/>
    </source>
</evidence>